<dbReference type="Pfam" id="PF23186">
    <property type="entry name" value="DUF7059"/>
    <property type="match status" value="1"/>
</dbReference>
<evidence type="ECO:0000313" key="8">
    <source>
        <dbReference type="EMBL" id="AWB84152.1"/>
    </source>
</evidence>
<dbReference type="AlphaFoldDB" id="A0A2S0WER2"/>
<dbReference type="PANTHER" id="PTHR47816:SF4">
    <property type="entry name" value="RIBOSOMAL RNA SMALL SUBUNIT METHYLTRANSFERASE C"/>
    <property type="match status" value="1"/>
</dbReference>
<sequence>MNSTDPSRLSGIAAELAAALESASFTADGIAAHLGPHATEALFRGEPGVVRHACADGSRRSGLIRFLLLREPVGVNTLAELFGPTLALSLIDAHVATLTPAGDAAIAFDVRPHVIAGAHRVVFSDLDAAMTQHVPGPDHVLGVGSASLSLLSATPLTPVDSVLDLGCGSGVQALAQSGCAQRVVATDVHPRALDLARATLSANGVGNVELREGSWFEPVRGERFDRIVANPPFVVGTGEIGHVYRDSGLDLDGASELVVSRAAEHLAPGGTAFLLASWVHSCDGTWQSRVASWLPPTGVSAWVIQRDAVDPGMYVSTWLRDESIDPRSRKGVEATMRWLDHFAAEGVRGIGFGWVFIRDIGDAPTEVTAEDLTHPFDDPLGPEVEEYFTRMDWLRGIGLDDVAGSRFVVRPGLAASEVSVADSRTGMGFERTVVRVSRTEGPRFSHDIDATLYSILAGLNPRGLTLGDVAGLWAASHGLDDAATEKLISQAAAAAVDLVRHGLILPADIAELAALS</sequence>
<keyword evidence="4 8" id="KW-0808">Transferase</keyword>
<dbReference type="GO" id="GO:0032259">
    <property type="term" value="P:methylation"/>
    <property type="evidence" value="ECO:0007669"/>
    <property type="project" value="UniProtKB-KW"/>
</dbReference>
<gene>
    <name evidence="8" type="ORF">C3E79_06415</name>
</gene>
<reference evidence="9" key="1">
    <citation type="submission" date="2018-01" db="EMBL/GenBank/DDBJ databases">
        <authorList>
            <person name="Li J."/>
        </authorList>
    </citation>
    <scope>NUCLEOTIDE SEQUENCE [LARGE SCALE GENOMIC DNA]</scope>
    <source>
        <strain evidence="9">2184</strain>
    </source>
</reference>
<evidence type="ECO:0000256" key="3">
    <source>
        <dbReference type="ARBA" id="ARBA00022603"/>
    </source>
</evidence>
<evidence type="ECO:0000259" key="5">
    <source>
        <dbReference type="Pfam" id="PF05175"/>
    </source>
</evidence>
<dbReference type="Proteomes" id="UP000244754">
    <property type="component" value="Chromosome"/>
</dbReference>
<evidence type="ECO:0000259" key="6">
    <source>
        <dbReference type="Pfam" id="PF23186"/>
    </source>
</evidence>
<dbReference type="InterPro" id="IPR029063">
    <property type="entry name" value="SAM-dependent_MTases_sf"/>
</dbReference>
<dbReference type="KEGG" id="clia:C3E79_06415"/>
<dbReference type="GO" id="GO:0008757">
    <property type="term" value="F:S-adenosylmethionine-dependent methyltransferase activity"/>
    <property type="evidence" value="ECO:0007669"/>
    <property type="project" value="InterPro"/>
</dbReference>
<keyword evidence="2" id="KW-0698">rRNA processing</keyword>
<dbReference type="InterPro" id="IPR056684">
    <property type="entry name" value="DUF7782"/>
</dbReference>
<protein>
    <submittedName>
        <fullName evidence="8">rRNA methyltransferase</fullName>
    </submittedName>
</protein>
<dbReference type="RefSeq" id="WP_108404161.1">
    <property type="nucleotide sequence ID" value="NZ_CP026948.1"/>
</dbReference>
<dbReference type="CDD" id="cd02440">
    <property type="entry name" value="AdoMet_MTases"/>
    <property type="match status" value="1"/>
</dbReference>
<dbReference type="GO" id="GO:0008170">
    <property type="term" value="F:N-methyltransferase activity"/>
    <property type="evidence" value="ECO:0007669"/>
    <property type="project" value="UniProtKB-ARBA"/>
</dbReference>
<dbReference type="InterPro" id="IPR055487">
    <property type="entry name" value="DUF7059"/>
</dbReference>
<dbReference type="GO" id="GO:0006364">
    <property type="term" value="P:rRNA processing"/>
    <property type="evidence" value="ECO:0007669"/>
    <property type="project" value="UniProtKB-KW"/>
</dbReference>
<dbReference type="InterPro" id="IPR002052">
    <property type="entry name" value="DNA_methylase_N6_adenine_CS"/>
</dbReference>
<evidence type="ECO:0000256" key="2">
    <source>
        <dbReference type="ARBA" id="ARBA00022552"/>
    </source>
</evidence>
<feature type="domain" description="DUF7059" evidence="6">
    <location>
        <begin position="23"/>
        <end position="101"/>
    </location>
</feature>
<dbReference type="OrthoDB" id="129465at2"/>
<dbReference type="InterPro" id="IPR046977">
    <property type="entry name" value="RsmC/RlmG"/>
</dbReference>
<dbReference type="Pfam" id="PF05175">
    <property type="entry name" value="MTS"/>
    <property type="match status" value="1"/>
</dbReference>
<dbReference type="PROSITE" id="PS00092">
    <property type="entry name" value="N6_MTASE"/>
    <property type="match status" value="1"/>
</dbReference>
<proteinExistence type="predicted"/>
<dbReference type="PANTHER" id="PTHR47816">
    <property type="entry name" value="RIBOSOMAL RNA SMALL SUBUNIT METHYLTRANSFERASE C"/>
    <property type="match status" value="1"/>
</dbReference>
<keyword evidence="1" id="KW-0963">Cytoplasm</keyword>
<evidence type="ECO:0000256" key="4">
    <source>
        <dbReference type="ARBA" id="ARBA00022679"/>
    </source>
</evidence>
<dbReference type="SUPFAM" id="SSF53335">
    <property type="entry name" value="S-adenosyl-L-methionine-dependent methyltransferases"/>
    <property type="match status" value="1"/>
</dbReference>
<dbReference type="GO" id="GO:0003676">
    <property type="term" value="F:nucleic acid binding"/>
    <property type="evidence" value="ECO:0007669"/>
    <property type="project" value="InterPro"/>
</dbReference>
<name>A0A2S0WER2_9CORY</name>
<feature type="domain" description="DUF7782" evidence="7">
    <location>
        <begin position="385"/>
        <end position="506"/>
    </location>
</feature>
<keyword evidence="9" id="KW-1185">Reference proteome</keyword>
<dbReference type="InterPro" id="IPR007848">
    <property type="entry name" value="Small_mtfrase_dom"/>
</dbReference>
<evidence type="ECO:0000259" key="7">
    <source>
        <dbReference type="Pfam" id="PF25004"/>
    </source>
</evidence>
<feature type="domain" description="Methyltransferase small" evidence="5">
    <location>
        <begin position="146"/>
        <end position="274"/>
    </location>
</feature>
<keyword evidence="3 8" id="KW-0489">Methyltransferase</keyword>
<dbReference type="Gene3D" id="3.40.50.150">
    <property type="entry name" value="Vaccinia Virus protein VP39"/>
    <property type="match status" value="1"/>
</dbReference>
<dbReference type="EMBL" id="CP026948">
    <property type="protein sequence ID" value="AWB84152.1"/>
    <property type="molecule type" value="Genomic_DNA"/>
</dbReference>
<organism evidence="8 9">
    <name type="scientific">Corynebacterium liangguodongii</name>
    <dbReference type="NCBI Taxonomy" id="2079535"/>
    <lineage>
        <taxon>Bacteria</taxon>
        <taxon>Bacillati</taxon>
        <taxon>Actinomycetota</taxon>
        <taxon>Actinomycetes</taxon>
        <taxon>Mycobacteriales</taxon>
        <taxon>Corynebacteriaceae</taxon>
        <taxon>Corynebacterium</taxon>
    </lineage>
</organism>
<dbReference type="Pfam" id="PF25004">
    <property type="entry name" value="DUF7782"/>
    <property type="match status" value="1"/>
</dbReference>
<evidence type="ECO:0000313" key="9">
    <source>
        <dbReference type="Proteomes" id="UP000244754"/>
    </source>
</evidence>
<evidence type="ECO:0000256" key="1">
    <source>
        <dbReference type="ARBA" id="ARBA00022490"/>
    </source>
</evidence>
<accession>A0A2S0WER2</accession>